<feature type="compositionally biased region" description="Basic residues" evidence="1">
    <location>
        <begin position="125"/>
        <end position="135"/>
    </location>
</feature>
<dbReference type="CDD" id="cd15489">
    <property type="entry name" value="PHD_SF"/>
    <property type="match status" value="1"/>
</dbReference>
<evidence type="ECO:0000313" key="3">
    <source>
        <dbReference type="Proteomes" id="UP000243579"/>
    </source>
</evidence>
<feature type="region of interest" description="Disordered" evidence="1">
    <location>
        <begin position="239"/>
        <end position="303"/>
    </location>
</feature>
<keyword evidence="3" id="KW-1185">Reference proteome</keyword>
<organism evidence="2 3">
    <name type="scientific">Achlya hypogyna</name>
    <name type="common">Oomycete</name>
    <name type="synonym">Protoachlya hypogyna</name>
    <dbReference type="NCBI Taxonomy" id="1202772"/>
    <lineage>
        <taxon>Eukaryota</taxon>
        <taxon>Sar</taxon>
        <taxon>Stramenopiles</taxon>
        <taxon>Oomycota</taxon>
        <taxon>Saprolegniomycetes</taxon>
        <taxon>Saprolegniales</taxon>
        <taxon>Achlyaceae</taxon>
        <taxon>Achlya</taxon>
    </lineage>
</organism>
<dbReference type="OrthoDB" id="79768at2759"/>
<proteinExistence type="predicted"/>
<feature type="compositionally biased region" description="Polar residues" evidence="1">
    <location>
        <begin position="170"/>
        <end position="188"/>
    </location>
</feature>
<dbReference type="Proteomes" id="UP000243579">
    <property type="component" value="Unassembled WGS sequence"/>
</dbReference>
<dbReference type="SUPFAM" id="SSF57903">
    <property type="entry name" value="FYVE/PHD zinc finger"/>
    <property type="match status" value="1"/>
</dbReference>
<gene>
    <name evidence="2" type="ORF">ACHHYP_06821</name>
</gene>
<dbReference type="EMBL" id="JNBR01001320">
    <property type="protein sequence ID" value="OQR88427.1"/>
    <property type="molecule type" value="Genomic_DNA"/>
</dbReference>
<comment type="caution">
    <text evidence="2">The sequence shown here is derived from an EMBL/GenBank/DDBJ whole genome shotgun (WGS) entry which is preliminary data.</text>
</comment>
<reference evidence="2 3" key="1">
    <citation type="journal article" date="2014" name="Genome Biol. Evol.">
        <title>The secreted proteins of Achlya hypogyna and Thraustotheca clavata identify the ancestral oomycete secretome and reveal gene acquisitions by horizontal gene transfer.</title>
        <authorList>
            <person name="Misner I."/>
            <person name="Blouin N."/>
            <person name="Leonard G."/>
            <person name="Richards T.A."/>
            <person name="Lane C.E."/>
        </authorList>
    </citation>
    <scope>NUCLEOTIDE SEQUENCE [LARGE SCALE GENOMIC DNA]</scope>
    <source>
        <strain evidence="2 3">ATCC 48635</strain>
    </source>
</reference>
<feature type="region of interest" description="Disordered" evidence="1">
    <location>
        <begin position="125"/>
        <end position="188"/>
    </location>
</feature>
<protein>
    <recommendedName>
        <fullName evidence="4">Zinc finger PHD-type domain-containing protein</fullName>
    </recommendedName>
</protein>
<name>A0A1V9YRY8_ACHHY</name>
<evidence type="ECO:0000313" key="2">
    <source>
        <dbReference type="EMBL" id="OQR88427.1"/>
    </source>
</evidence>
<evidence type="ECO:0000256" key="1">
    <source>
        <dbReference type="SAM" id="MobiDB-lite"/>
    </source>
</evidence>
<dbReference type="AlphaFoldDB" id="A0A1V9YRY8"/>
<accession>A0A1V9YRY8</accession>
<dbReference type="InterPro" id="IPR011011">
    <property type="entry name" value="Znf_FYVE_PHD"/>
</dbReference>
<evidence type="ECO:0008006" key="4">
    <source>
        <dbReference type="Google" id="ProtNLM"/>
    </source>
</evidence>
<sequence>MGRNDNSKKRKPEAKPEVKLAVPKDTVTTLRSYEPCVVCGHRFNVDSLLRCSACSTFFHKRCFAVTPAEKIGSCTACQTTRTDEIKLQDKRKDKELYAPSTGSGKDLFAFRMTMLHNIMLKKITKPPAKRSKKGKKAPEEIVILDTSAEMDDDDTPSPRVKSIPEPFEPPQQNTVLASEPSQESEGSWAIQPSETHDMDVDWPADNIKHSVANCTDGVVAPKSTFPREAVSESPITNAVSMPHSARTPPPETAEPHGLTGPQSAGIMEQNPSVPSSAIRVPASDEQCNEVAGSPHSATPDAVASDALNEDVSRSDVSLSPLSAKFGNLVSVGCSSGILTDVQRALRLFEPHCGSIVLVTRSSVLHVKRCLGDGAVAGFCGCDPAVLDYGGFHTHSCLRSPSHDQRADPEQCHRRKHA</sequence>